<name>A0A9X3HYT3_9VIBR</name>
<dbReference type="RefSeq" id="WP_265677779.1">
    <property type="nucleotide sequence ID" value="NZ_JAKRRY010000065.1"/>
</dbReference>
<comment type="caution">
    <text evidence="2">The sequence shown here is derived from an EMBL/GenBank/DDBJ whole genome shotgun (WGS) entry which is preliminary data.</text>
</comment>
<keyword evidence="1" id="KW-1133">Transmembrane helix</keyword>
<gene>
    <name evidence="2" type="ORF">MD535_24390</name>
</gene>
<accession>A0A9X3HYT3</accession>
<feature type="transmembrane region" description="Helical" evidence="1">
    <location>
        <begin position="9"/>
        <end position="30"/>
    </location>
</feature>
<keyword evidence="1" id="KW-0812">Transmembrane</keyword>
<feature type="transmembrane region" description="Helical" evidence="1">
    <location>
        <begin position="36"/>
        <end position="56"/>
    </location>
</feature>
<dbReference type="EMBL" id="JAKRRY010000065">
    <property type="protein sequence ID" value="MCW8349130.1"/>
    <property type="molecule type" value="Genomic_DNA"/>
</dbReference>
<evidence type="ECO:0000256" key="1">
    <source>
        <dbReference type="SAM" id="Phobius"/>
    </source>
</evidence>
<proteinExistence type="predicted"/>
<keyword evidence="3" id="KW-1185">Reference proteome</keyword>
<dbReference type="Proteomes" id="UP001155587">
    <property type="component" value="Unassembled WGS sequence"/>
</dbReference>
<protein>
    <submittedName>
        <fullName evidence="2">Uncharacterized protein</fullName>
    </submittedName>
</protein>
<evidence type="ECO:0000313" key="2">
    <source>
        <dbReference type="EMBL" id="MCW8349130.1"/>
    </source>
</evidence>
<organism evidence="2 3">
    <name type="scientific">Vibrio qingdaonensis</name>
    <dbReference type="NCBI Taxonomy" id="2829491"/>
    <lineage>
        <taxon>Bacteria</taxon>
        <taxon>Pseudomonadati</taxon>
        <taxon>Pseudomonadota</taxon>
        <taxon>Gammaproteobacteria</taxon>
        <taxon>Vibrionales</taxon>
        <taxon>Vibrionaceae</taxon>
        <taxon>Vibrio</taxon>
    </lineage>
</organism>
<dbReference type="AlphaFoldDB" id="A0A9X3HYT3"/>
<sequence>MMNARTTRLILRWVHIIGALLIGTALYSPLNSSPTFMTLVLFIIVPVVAISGVAMWKQGKLMTLLKAR</sequence>
<evidence type="ECO:0000313" key="3">
    <source>
        <dbReference type="Proteomes" id="UP001155587"/>
    </source>
</evidence>
<reference evidence="2" key="1">
    <citation type="submission" date="2022-02" db="EMBL/GenBank/DDBJ databases">
        <title>Vibrio sp. nov, a new bacterium isolated from seawater.</title>
        <authorList>
            <person name="Yuan Y."/>
        </authorList>
    </citation>
    <scope>NUCLEOTIDE SEQUENCE</scope>
    <source>
        <strain evidence="2">ZSDZ65</strain>
    </source>
</reference>
<keyword evidence="1" id="KW-0472">Membrane</keyword>